<reference evidence="10 11" key="1">
    <citation type="submission" date="2019-02" db="EMBL/GenBank/DDBJ databases">
        <title>Peptostreptococcaceae bacterium ZHW00191 nov., a new bacterium isolated from the human gut.</title>
        <authorList>
            <person name="Zhou H.-W."/>
            <person name="Chen X.-J."/>
        </authorList>
    </citation>
    <scope>NUCLEOTIDE SEQUENCE [LARGE SCALE GENOMIC DNA]</scope>
    <source>
        <strain evidence="10 11">ZHW00191</strain>
    </source>
</reference>
<dbReference type="PANTHER" id="PTHR30002">
    <property type="entry name" value="EPOXYQUEUOSINE REDUCTASE"/>
    <property type="match status" value="1"/>
</dbReference>
<organism evidence="10 11">
    <name type="scientific">Peptacetobacter hominis</name>
    <dbReference type="NCBI Taxonomy" id="2743610"/>
    <lineage>
        <taxon>Bacteria</taxon>
        <taxon>Bacillati</taxon>
        <taxon>Bacillota</taxon>
        <taxon>Clostridia</taxon>
        <taxon>Peptostreptococcales</taxon>
        <taxon>Peptostreptococcaceae</taxon>
        <taxon>Peptacetobacter</taxon>
    </lineage>
</organism>
<dbReference type="Pfam" id="PF08331">
    <property type="entry name" value="QueG_DUF1730"/>
    <property type="match status" value="1"/>
</dbReference>
<protein>
    <submittedName>
        <fullName evidence="10">tRNA epoxyqueuosine(34) reductase QueG</fullName>
        <ecNumber evidence="10">1.17.99.6</ecNumber>
    </submittedName>
</protein>
<keyword evidence="1" id="KW-0004">4Fe-4S</keyword>
<dbReference type="GO" id="GO:0052693">
    <property type="term" value="F:epoxyqueuosine reductase activity"/>
    <property type="evidence" value="ECO:0007669"/>
    <property type="project" value="UniProtKB-EC"/>
</dbReference>
<evidence type="ECO:0000256" key="7">
    <source>
        <dbReference type="ARBA" id="ARBA00023004"/>
    </source>
</evidence>
<evidence type="ECO:0000256" key="5">
    <source>
        <dbReference type="ARBA" id="ARBA00022785"/>
    </source>
</evidence>
<evidence type="ECO:0000256" key="1">
    <source>
        <dbReference type="ARBA" id="ARBA00022485"/>
    </source>
</evidence>
<evidence type="ECO:0000259" key="9">
    <source>
        <dbReference type="PROSITE" id="PS51379"/>
    </source>
</evidence>
<comment type="caution">
    <text evidence="10">The sequence shown here is derived from an EMBL/GenBank/DDBJ whole genome shotgun (WGS) entry which is preliminary data.</text>
</comment>
<dbReference type="InterPro" id="IPR013542">
    <property type="entry name" value="QueG_DUF1730"/>
</dbReference>
<evidence type="ECO:0000256" key="8">
    <source>
        <dbReference type="ARBA" id="ARBA00023014"/>
    </source>
</evidence>
<keyword evidence="6 10" id="KW-0560">Oxidoreductase</keyword>
<dbReference type="GO" id="GO:0008616">
    <property type="term" value="P:tRNA queuosine(34) biosynthetic process"/>
    <property type="evidence" value="ECO:0007669"/>
    <property type="project" value="UniProtKB-KW"/>
</dbReference>
<dbReference type="NCBIfam" id="TIGR00276">
    <property type="entry name" value="tRNA epoxyqueuosine(34) reductase QueG"/>
    <property type="match status" value="1"/>
</dbReference>
<keyword evidence="2" id="KW-0963">Cytoplasm</keyword>
<keyword evidence="8" id="KW-0411">Iron-sulfur</keyword>
<dbReference type="GO" id="GO:0051539">
    <property type="term" value="F:4 iron, 4 sulfur cluster binding"/>
    <property type="evidence" value="ECO:0007669"/>
    <property type="project" value="UniProtKB-KW"/>
</dbReference>
<dbReference type="Pfam" id="PF13484">
    <property type="entry name" value="Fer4_16"/>
    <property type="match status" value="1"/>
</dbReference>
<evidence type="ECO:0000313" key="11">
    <source>
        <dbReference type="Proteomes" id="UP000317863"/>
    </source>
</evidence>
<dbReference type="GO" id="GO:0046872">
    <property type="term" value="F:metal ion binding"/>
    <property type="evidence" value="ECO:0007669"/>
    <property type="project" value="UniProtKB-KW"/>
</dbReference>
<dbReference type="InterPro" id="IPR017900">
    <property type="entry name" value="4Fe4S_Fe_S_CS"/>
</dbReference>
<keyword evidence="4" id="KW-0479">Metal-binding</keyword>
<accession>A0A544QUP1</accession>
<evidence type="ECO:0000313" key="10">
    <source>
        <dbReference type="EMBL" id="TQQ84409.1"/>
    </source>
</evidence>
<feature type="domain" description="4Fe-4S ferredoxin-type" evidence="9">
    <location>
        <begin position="172"/>
        <end position="200"/>
    </location>
</feature>
<dbReference type="InterPro" id="IPR009051">
    <property type="entry name" value="Helical_ferredxn"/>
</dbReference>
<name>A0A544QUP1_9FIRM</name>
<gene>
    <name evidence="10" type="primary">queG</name>
    <name evidence="10" type="ORF">EXD82_06855</name>
</gene>
<dbReference type="SUPFAM" id="SSF54862">
    <property type="entry name" value="4Fe-4S ferredoxins"/>
    <property type="match status" value="1"/>
</dbReference>
<dbReference type="InterPro" id="IPR004453">
    <property type="entry name" value="QueG"/>
</dbReference>
<evidence type="ECO:0000256" key="4">
    <source>
        <dbReference type="ARBA" id="ARBA00022723"/>
    </source>
</evidence>
<dbReference type="EC" id="1.17.99.6" evidence="10"/>
<sequence length="308" mass="35610">MSLTEIKKILKRHGIDVSGVCSSDMDENLKKYLYKREKEKGLSGMEESDISKRTDVYSVMEDANSIITAAFPYYTGYNTDSNISIYCSGKDYHTVIEGILNKVCSDIRDSLNDNEKENFRFEICVDTSPLVDRYIAYMSGIGFFGLNNNIITEKYGSYVFIGYIITNLNIEKSEPMDRECIKCGKCIEMCPGKALKEDYKMDAKRCLSYITQKKGEFSEQEKELIIKEKTVFGCDVCQKVCPHNENIEYTDIKEFMEDKIYNLEKNDIDNLSNREFKRKYGDRAFSWRGKGIIKRNLDLIEENNEKGV</sequence>
<dbReference type="PROSITE" id="PS51379">
    <property type="entry name" value="4FE4S_FER_2"/>
    <property type="match status" value="2"/>
</dbReference>
<evidence type="ECO:0000256" key="3">
    <source>
        <dbReference type="ARBA" id="ARBA00022694"/>
    </source>
</evidence>
<keyword evidence="11" id="KW-1185">Reference proteome</keyword>
<feature type="domain" description="4Fe-4S ferredoxin-type" evidence="9">
    <location>
        <begin position="221"/>
        <end position="252"/>
    </location>
</feature>
<evidence type="ECO:0000256" key="2">
    <source>
        <dbReference type="ARBA" id="ARBA00022490"/>
    </source>
</evidence>
<dbReference type="AlphaFoldDB" id="A0A544QUP1"/>
<dbReference type="PROSITE" id="PS00198">
    <property type="entry name" value="4FE4S_FER_1"/>
    <property type="match status" value="1"/>
</dbReference>
<dbReference type="Proteomes" id="UP000317863">
    <property type="component" value="Unassembled WGS sequence"/>
</dbReference>
<dbReference type="EMBL" id="SGJB01000011">
    <property type="protein sequence ID" value="TQQ84409.1"/>
    <property type="molecule type" value="Genomic_DNA"/>
</dbReference>
<keyword evidence="7" id="KW-0408">Iron</keyword>
<dbReference type="PANTHER" id="PTHR30002:SF4">
    <property type="entry name" value="EPOXYQUEUOSINE REDUCTASE"/>
    <property type="match status" value="1"/>
</dbReference>
<keyword evidence="3" id="KW-0819">tRNA processing</keyword>
<keyword evidence="5" id="KW-0671">Queuosine biosynthesis</keyword>
<dbReference type="Gene3D" id="1.10.1060.10">
    <property type="entry name" value="Alpha-helical ferredoxin"/>
    <property type="match status" value="1"/>
</dbReference>
<evidence type="ECO:0000256" key="6">
    <source>
        <dbReference type="ARBA" id="ARBA00023002"/>
    </source>
</evidence>
<proteinExistence type="predicted"/>
<dbReference type="OrthoDB" id="9784571at2"/>
<dbReference type="InterPro" id="IPR017896">
    <property type="entry name" value="4Fe4S_Fe-S-bd"/>
</dbReference>